<dbReference type="Pfam" id="PF12224">
    <property type="entry name" value="Amidoligase_2"/>
    <property type="match status" value="1"/>
</dbReference>
<dbReference type="InterPro" id="IPR022025">
    <property type="entry name" value="Amidoligase_2"/>
</dbReference>
<reference evidence="1 2" key="1">
    <citation type="submission" date="2016-10" db="EMBL/GenBank/DDBJ databases">
        <authorList>
            <person name="Varghese N."/>
        </authorList>
    </citation>
    <scope>NUCLEOTIDE SEQUENCE [LARGE SCALE GENOMIC DNA]</scope>
</reference>
<evidence type="ECO:0000313" key="2">
    <source>
        <dbReference type="Proteomes" id="UP000215453"/>
    </source>
</evidence>
<dbReference type="PANTHER" id="PTHR36847">
    <property type="entry name" value="AMIDOLIGASE ENZYME"/>
    <property type="match status" value="1"/>
</dbReference>
<proteinExistence type="predicted"/>
<sequence>MPKGKRSRAEALVWPSAIFVNHTCSTHVHIGNGRHGFPTSTVKNVLSLCVAHERLIDNLHSTSRINGSTILSASESWARLNHSFRYLQHITAPKVYNSPWSTHFAHTAFLQSDSAVPDEARKFIPEPVYPASRFEASPDLKSAAQRFDVPSWLSIITSAQGITDLRNLQQNSARRSTINLHNLQSYRLDAADSFDFGYRKMTIEFRQHAGTLQSQETLSWLRVLASLFQYAHDNREPDIPKLCLNNWADPSMDSIDFLMMVGVDAGTIKHYEHVLGVSVSQTYADCIRREEQAAVSRDSWDQYLTPVALELIETRTAGISPWNVTSVIREKFARGGYGQFPACYLADMRLHKAAVDILTVGTRPSWATLPSRDSAIDRRASLFDSVRK</sequence>
<organism evidence="1 2">
    <name type="scientific">Zymoseptoria tritici ST99CH_1A5</name>
    <dbReference type="NCBI Taxonomy" id="1276529"/>
    <lineage>
        <taxon>Eukaryota</taxon>
        <taxon>Fungi</taxon>
        <taxon>Dikarya</taxon>
        <taxon>Ascomycota</taxon>
        <taxon>Pezizomycotina</taxon>
        <taxon>Dothideomycetes</taxon>
        <taxon>Dothideomycetidae</taxon>
        <taxon>Mycosphaerellales</taxon>
        <taxon>Mycosphaerellaceae</taxon>
        <taxon>Zymoseptoria</taxon>
    </lineage>
</organism>
<evidence type="ECO:0000313" key="1">
    <source>
        <dbReference type="EMBL" id="SMY28897.1"/>
    </source>
</evidence>
<dbReference type="PANTHER" id="PTHR36847:SF1">
    <property type="entry name" value="AMIDOLIGASE ENZYME"/>
    <property type="match status" value="1"/>
</dbReference>
<dbReference type="EMBL" id="LT882686">
    <property type="protein sequence ID" value="SMY28897.1"/>
    <property type="molecule type" value="Genomic_DNA"/>
</dbReference>
<name>A0A1Y6LWY6_ZYMTR</name>
<dbReference type="Proteomes" id="UP000215453">
    <property type="component" value="Chromosome 11"/>
</dbReference>
<protein>
    <submittedName>
        <fullName evidence="1">Uncharacterized protein</fullName>
    </submittedName>
</protein>
<gene>
    <name evidence="1" type="ORF">ZT1A5_G10343</name>
</gene>
<dbReference type="AlphaFoldDB" id="A0A1Y6LWY6"/>
<accession>A0A1Y6LWY6</accession>